<accession>A0A9N9QGH3</accession>
<feature type="domain" description="Fibronectin type-III" evidence="17">
    <location>
        <begin position="390"/>
        <end position="487"/>
    </location>
</feature>
<dbReference type="SUPFAM" id="SSF49265">
    <property type="entry name" value="Fibronectin type III"/>
    <property type="match status" value="1"/>
</dbReference>
<feature type="domain" description="Protein kinase" evidence="15">
    <location>
        <begin position="1292"/>
        <end position="1531"/>
    </location>
</feature>
<dbReference type="SMART" id="SM00409">
    <property type="entry name" value="IG"/>
    <property type="match status" value="2"/>
</dbReference>
<evidence type="ECO:0000256" key="3">
    <source>
        <dbReference type="ARBA" id="ARBA00022527"/>
    </source>
</evidence>
<dbReference type="PROSITE" id="PS50853">
    <property type="entry name" value="FN3"/>
    <property type="match status" value="1"/>
</dbReference>
<comment type="subcellular location">
    <subcellularLocation>
        <location evidence="13">Synapse</location>
    </subcellularLocation>
</comment>
<dbReference type="InterPro" id="IPR000719">
    <property type="entry name" value="Prot_kinase_dom"/>
</dbReference>
<evidence type="ECO:0000259" key="15">
    <source>
        <dbReference type="PROSITE" id="PS50011"/>
    </source>
</evidence>
<dbReference type="InterPro" id="IPR013783">
    <property type="entry name" value="Ig-like_fold"/>
</dbReference>
<dbReference type="SUPFAM" id="SSF56059">
    <property type="entry name" value="Glutathione synthetase ATP-binding domain-like"/>
    <property type="match status" value="1"/>
</dbReference>
<evidence type="ECO:0000259" key="16">
    <source>
        <dbReference type="PROSITE" id="PS50835"/>
    </source>
</evidence>
<evidence type="ECO:0000256" key="11">
    <source>
        <dbReference type="ARBA" id="ARBA00023157"/>
    </source>
</evidence>
<proteinExistence type="inferred from homology"/>
<dbReference type="GO" id="GO:0004674">
    <property type="term" value="F:protein serine/threonine kinase activity"/>
    <property type="evidence" value="ECO:0007669"/>
    <property type="project" value="UniProtKB-KW"/>
</dbReference>
<dbReference type="Pfam" id="PF00069">
    <property type="entry name" value="Pkinase"/>
    <property type="match status" value="2"/>
</dbReference>
<evidence type="ECO:0000256" key="5">
    <source>
        <dbReference type="ARBA" id="ARBA00022679"/>
    </source>
</evidence>
<keyword evidence="10" id="KW-0770">Synapse</keyword>
<dbReference type="PANTHER" id="PTHR24342:SF20">
    <property type="entry name" value="MYOSIN LIGHT CHAIN KINASE, SMOOTH MUSCLE"/>
    <property type="match status" value="1"/>
</dbReference>
<evidence type="ECO:0000313" key="18">
    <source>
        <dbReference type="EMBL" id="CAG9763897.1"/>
    </source>
</evidence>
<dbReference type="GO" id="GO:0045202">
    <property type="term" value="C:synapse"/>
    <property type="evidence" value="ECO:0007669"/>
    <property type="project" value="UniProtKB-SubCell"/>
</dbReference>
<keyword evidence="12" id="KW-0393">Immunoglobulin domain</keyword>
<dbReference type="Pfam" id="PF02750">
    <property type="entry name" value="Synapsin_C"/>
    <property type="match status" value="1"/>
</dbReference>
<keyword evidence="3" id="KW-0723">Serine/threonine-protein kinase</keyword>
<keyword evidence="6" id="KW-0677">Repeat</keyword>
<evidence type="ECO:0000313" key="19">
    <source>
        <dbReference type="Proteomes" id="UP001152799"/>
    </source>
</evidence>
<dbReference type="Proteomes" id="UP001152799">
    <property type="component" value="Chromosome 16"/>
</dbReference>
<dbReference type="InterPro" id="IPR020897">
    <property type="entry name" value="Synapsin_pre-ATP-grasp_dom"/>
</dbReference>
<dbReference type="Gene3D" id="2.60.40.10">
    <property type="entry name" value="Immunoglobulins"/>
    <property type="match status" value="4"/>
</dbReference>
<keyword evidence="7" id="KW-0547">Nucleotide-binding</keyword>
<dbReference type="Pfam" id="PF02078">
    <property type="entry name" value="Synapsin"/>
    <property type="match status" value="1"/>
</dbReference>
<keyword evidence="11" id="KW-1015">Disulfide bond</keyword>
<comment type="similarity">
    <text evidence="2">Belongs to the synapsin family.</text>
</comment>
<dbReference type="FunFam" id="2.60.40.10:FF:000032">
    <property type="entry name" value="palladin isoform X1"/>
    <property type="match status" value="1"/>
</dbReference>
<evidence type="ECO:0000256" key="12">
    <source>
        <dbReference type="ARBA" id="ARBA00023319"/>
    </source>
</evidence>
<keyword evidence="5" id="KW-0808">Transferase</keyword>
<name>A0A9N9QGH3_9CUCU</name>
<evidence type="ECO:0000256" key="9">
    <source>
        <dbReference type="ARBA" id="ARBA00022840"/>
    </source>
</evidence>
<feature type="domain" description="Ig-like" evidence="16">
    <location>
        <begin position="270"/>
        <end position="359"/>
    </location>
</feature>
<dbReference type="PROSITE" id="PS50835">
    <property type="entry name" value="IG_LIKE"/>
    <property type="match status" value="2"/>
</dbReference>
<dbReference type="SUPFAM" id="SSF56112">
    <property type="entry name" value="Protein kinase-like (PK-like)"/>
    <property type="match status" value="2"/>
</dbReference>
<dbReference type="FunFam" id="2.60.40.10:FF:000107">
    <property type="entry name" value="Myosin, light chain kinase a"/>
    <property type="match status" value="1"/>
</dbReference>
<dbReference type="Pfam" id="PF07679">
    <property type="entry name" value="I-set"/>
    <property type="match status" value="3"/>
</dbReference>
<dbReference type="Gene3D" id="3.30.1490.20">
    <property type="entry name" value="ATP-grasp fold, A domain"/>
    <property type="match status" value="1"/>
</dbReference>
<keyword evidence="9" id="KW-0067">ATP-binding</keyword>
<sequence length="1531" mass="175458">MNEKSLDGEVYSEEYVKMKLKAHYGDSIPSKSGKWTVCSRGTASRSLNDECATSRVTSSASSISARHLSLLVLDDQNTDWSKYFRGKRIGEYEIRVEQAEFKEITVSANADGAWVTMGVFRGGTRVGRNFRPDFLLVRQNLKDAGEDHKKLLLALKFGGVPSINNLDAIYNFQDKPWVFAHLVQIQRRLGKENFPLIEQTFYPDHTEMITTPRFPVVLKIGHAHGGLGKVKVENFNDFQDMASVVAVANTYCTVEQYIDSNKMQQKIEPPSFLKRIGDTELFKGMTGKFTACATGIPEPEVEWYHDDKKIYPSKRIRMDKDTAGLLRLTIIGVDSDDLGKYSCKISNEHGTDLCHASLKFDEGLDSKPKRPITDQYTEFDKYKRSGAPMPISDPPIVSQMTDRHCTLSWNPSIPAGPREPVTYQLEMCEMPNGDWFTVRTGIRSCACGISNLEPFRDYKFRIRVENKYGVSDPSPYAVTHRQKLEPDLPKFRPYLPKEIDFRPETSPYFPKDFDIERPPRDGMAQAPTFLRQEHPTQYGHGEARQRVKLEIAVLPYFVQRPDVEYGLVRGRIQFVARIVGVPYPEIKWYRDWKPLAASTRIKINFREPDMTILTINDCIYKDAGLYTVAARNVAGSASAGASLYVEDNDHEYGIRTYTNISPIRAHKRPISEYYDLGDELGRGTQGVTYHSVERLNGRNWAAKVMRGRGPEYRTWMLNELDVLNQLRHKKLISLHDAYETDDTLIIVTELGAGGELVPDYLLRTDYYTESDVAGFMRQLLQGLDYIHGRGYAHMGLNLGDLLIAHPGGDDLKITDFSLSRQISSAHTYPLLYGMPEYVSPECANNEGVSYGHDMWSVGVIAHILLSGQSPFRGANDRETLTRIRKGEWRFDDERWRHISAEGRDFVTQLLVYHPGGRMDVRAALKHPWLERCDKRYEDEFRISSGYLRDYWTLYREWYDNASCRTWFRRRPLEGAFTHPSKMVYPPGEVYTPRASPPKEKSTRTTRTWEDQLPSRSPLNYEIGIVKSESHYQNGPDTYLLQLRDVDFPVRLRKYMKTPIIRERRRFTDVMDEEIDDERKARINRYGGAQDTPYIRRLKHELGARLDTYIEAEAFLESKQDGRAPFFREKPQPAAMIEGRNLELVCLAVGEPAPIVQWFKNDAIVAESHRIKIFTDSEGRSRLEYKRADDMEWIKKAENIEHEFYLVSGLEPSATYIFRLAAKNAIGWSDSGVPTAPIRTGTDGTQKIRLSKAMAHLQTITDDGSEEEPVSRIDYKIETEPVEWEHSGIQEHYNFISEVSRGRFSQVLKAVDKRTDRVVIAKVLQMTDQKQKDDVEGEFAALRSLRHERIAGLEAAYHSADKAVFILEKLQGADVLTYLASKHEYTEQTVATIISQILDGLQYLHWRGLCHLDLQPDNVVMVGVRSVQVKLVDLGSAHRVTKLGTKVPWVGHRDYIAPEVLAEEPAFPQTDVWSVGVLAYVMLSGTVPFRGVDEQESRQNVLFVRYRFEHLYQEVSQEATRFIMLLFKRQPK</sequence>
<dbReference type="PANTHER" id="PTHR24342">
    <property type="entry name" value="SERINE/THREONINE-PROTEIN KINASE 17"/>
    <property type="match status" value="1"/>
</dbReference>
<feature type="domain" description="Protein kinase" evidence="15">
    <location>
        <begin position="674"/>
        <end position="929"/>
    </location>
</feature>
<dbReference type="InterPro" id="IPR016185">
    <property type="entry name" value="PreATP-grasp_dom_sf"/>
</dbReference>
<dbReference type="InterPro" id="IPR003961">
    <property type="entry name" value="FN3_dom"/>
</dbReference>
<dbReference type="PROSITE" id="PS50011">
    <property type="entry name" value="PROTEIN_KINASE_DOM"/>
    <property type="match status" value="2"/>
</dbReference>
<evidence type="ECO:0000256" key="10">
    <source>
        <dbReference type="ARBA" id="ARBA00023018"/>
    </source>
</evidence>
<dbReference type="InterPro" id="IPR011009">
    <property type="entry name" value="Kinase-like_dom_sf"/>
</dbReference>
<gene>
    <name evidence="18" type="ORF">CEUTPL_LOCUS4547</name>
</gene>
<keyword evidence="4" id="KW-0597">Phosphoprotein</keyword>
<dbReference type="InterPro" id="IPR013098">
    <property type="entry name" value="Ig_I-set"/>
</dbReference>
<dbReference type="InterPro" id="IPR007110">
    <property type="entry name" value="Ig-like_dom"/>
</dbReference>
<dbReference type="GO" id="GO:0030154">
    <property type="term" value="P:cell differentiation"/>
    <property type="evidence" value="ECO:0007669"/>
    <property type="project" value="UniProtKB-ARBA"/>
</dbReference>
<feature type="compositionally biased region" description="Basic and acidic residues" evidence="14">
    <location>
        <begin position="996"/>
        <end position="1009"/>
    </location>
</feature>
<evidence type="ECO:0000256" key="14">
    <source>
        <dbReference type="SAM" id="MobiDB-lite"/>
    </source>
</evidence>
<dbReference type="SUPFAM" id="SSF48726">
    <property type="entry name" value="Immunoglobulin"/>
    <property type="match status" value="3"/>
</dbReference>
<dbReference type="InterPro" id="IPR013815">
    <property type="entry name" value="ATP_grasp_subdomain_1"/>
</dbReference>
<feature type="domain" description="Ig-like" evidence="16">
    <location>
        <begin position="1124"/>
        <end position="1160"/>
    </location>
</feature>
<dbReference type="GO" id="GO:0035556">
    <property type="term" value="P:intracellular signal transduction"/>
    <property type="evidence" value="ECO:0007669"/>
    <property type="project" value="TreeGrafter"/>
</dbReference>
<evidence type="ECO:0000256" key="4">
    <source>
        <dbReference type="ARBA" id="ARBA00022553"/>
    </source>
</evidence>
<keyword evidence="8" id="KW-0418">Kinase</keyword>
<dbReference type="Gene3D" id="3.30.200.20">
    <property type="entry name" value="Phosphorylase Kinase, domain 1"/>
    <property type="match status" value="2"/>
</dbReference>
<dbReference type="InterPro" id="IPR020898">
    <property type="entry name" value="Synapsin_ATP-bd_dom"/>
</dbReference>
<dbReference type="Pfam" id="PF00041">
    <property type="entry name" value="fn3"/>
    <property type="match status" value="1"/>
</dbReference>
<evidence type="ECO:0000256" key="8">
    <source>
        <dbReference type="ARBA" id="ARBA00022777"/>
    </source>
</evidence>
<dbReference type="Gene3D" id="1.10.510.10">
    <property type="entry name" value="Transferase(Phosphotransferase) domain 1"/>
    <property type="match status" value="2"/>
</dbReference>
<reference evidence="18" key="1">
    <citation type="submission" date="2022-01" db="EMBL/GenBank/DDBJ databases">
        <authorList>
            <person name="King R."/>
        </authorList>
    </citation>
    <scope>NUCLEOTIDE SEQUENCE</scope>
</reference>
<dbReference type="FunFam" id="3.40.50.20:FF:000008">
    <property type="entry name" value="Synapsin III"/>
    <property type="match status" value="1"/>
</dbReference>
<dbReference type="GO" id="GO:0043065">
    <property type="term" value="P:positive regulation of apoptotic process"/>
    <property type="evidence" value="ECO:0007669"/>
    <property type="project" value="TreeGrafter"/>
</dbReference>
<evidence type="ECO:0000256" key="2">
    <source>
        <dbReference type="ARBA" id="ARBA00008243"/>
    </source>
</evidence>
<feature type="region of interest" description="Disordered" evidence="14">
    <location>
        <begin position="987"/>
        <end position="1009"/>
    </location>
</feature>
<dbReference type="InterPro" id="IPR036116">
    <property type="entry name" value="FN3_sf"/>
</dbReference>
<dbReference type="Gene3D" id="3.40.50.20">
    <property type="match status" value="1"/>
</dbReference>
<dbReference type="FunFam" id="3.30.1490.20:FF:000008">
    <property type="entry name" value="Synapsin I"/>
    <property type="match status" value="1"/>
</dbReference>
<dbReference type="OrthoDB" id="2570713at2759"/>
<dbReference type="GO" id="GO:0009653">
    <property type="term" value="P:anatomical structure morphogenesis"/>
    <property type="evidence" value="ECO:0007669"/>
    <property type="project" value="UniProtKB-ARBA"/>
</dbReference>
<protein>
    <recommendedName>
        <fullName evidence="20">Obscurin</fullName>
    </recommendedName>
</protein>
<evidence type="ECO:0000256" key="13">
    <source>
        <dbReference type="ARBA" id="ARBA00034103"/>
    </source>
</evidence>
<evidence type="ECO:0008006" key="20">
    <source>
        <dbReference type="Google" id="ProtNLM"/>
    </source>
</evidence>
<dbReference type="GO" id="GO:0005634">
    <property type="term" value="C:nucleus"/>
    <property type="evidence" value="ECO:0007669"/>
    <property type="project" value="TreeGrafter"/>
</dbReference>
<organism evidence="18 19">
    <name type="scientific">Ceutorhynchus assimilis</name>
    <name type="common">cabbage seed weevil</name>
    <dbReference type="NCBI Taxonomy" id="467358"/>
    <lineage>
        <taxon>Eukaryota</taxon>
        <taxon>Metazoa</taxon>
        <taxon>Ecdysozoa</taxon>
        <taxon>Arthropoda</taxon>
        <taxon>Hexapoda</taxon>
        <taxon>Insecta</taxon>
        <taxon>Pterygota</taxon>
        <taxon>Neoptera</taxon>
        <taxon>Endopterygota</taxon>
        <taxon>Coleoptera</taxon>
        <taxon>Polyphaga</taxon>
        <taxon>Cucujiformia</taxon>
        <taxon>Curculionidae</taxon>
        <taxon>Ceutorhynchinae</taxon>
        <taxon>Ceutorhynchus</taxon>
    </lineage>
</organism>
<keyword evidence="19" id="KW-1185">Reference proteome</keyword>
<comment type="similarity">
    <text evidence="1">Belongs to the protein kinase superfamily. CAMK Ser/Thr protein kinase family.</text>
</comment>
<evidence type="ECO:0000256" key="7">
    <source>
        <dbReference type="ARBA" id="ARBA00022741"/>
    </source>
</evidence>
<dbReference type="CDD" id="cd00063">
    <property type="entry name" value="FN3"/>
    <property type="match status" value="2"/>
</dbReference>
<dbReference type="GO" id="GO:0005524">
    <property type="term" value="F:ATP binding"/>
    <property type="evidence" value="ECO:0007669"/>
    <property type="project" value="UniProtKB-KW"/>
</dbReference>
<dbReference type="SMART" id="SM00060">
    <property type="entry name" value="FN3"/>
    <property type="match status" value="2"/>
</dbReference>
<dbReference type="EMBL" id="OU892292">
    <property type="protein sequence ID" value="CAG9763897.1"/>
    <property type="molecule type" value="Genomic_DNA"/>
</dbReference>
<dbReference type="InterPro" id="IPR036179">
    <property type="entry name" value="Ig-like_dom_sf"/>
</dbReference>
<evidence type="ECO:0000259" key="17">
    <source>
        <dbReference type="PROSITE" id="PS50853"/>
    </source>
</evidence>
<evidence type="ECO:0000256" key="6">
    <source>
        <dbReference type="ARBA" id="ARBA00022737"/>
    </source>
</evidence>
<dbReference type="SUPFAM" id="SSF52440">
    <property type="entry name" value="PreATP-grasp domain"/>
    <property type="match status" value="1"/>
</dbReference>
<dbReference type="InterPro" id="IPR003599">
    <property type="entry name" value="Ig_sub"/>
</dbReference>
<dbReference type="FunFam" id="2.60.40.10:FF:000802">
    <property type="entry name" value="Muscle M-line assembly protein unc-89"/>
    <property type="match status" value="1"/>
</dbReference>
<evidence type="ECO:0000256" key="1">
    <source>
        <dbReference type="ARBA" id="ARBA00006692"/>
    </source>
</evidence>